<evidence type="ECO:0000313" key="2">
    <source>
        <dbReference type="Proteomes" id="UP000615755"/>
    </source>
</evidence>
<dbReference type="EMBL" id="AQGV01000009">
    <property type="protein sequence ID" value="MBE0366424.1"/>
    <property type="molecule type" value="Genomic_DNA"/>
</dbReference>
<sequence length="57" mass="6174">MHNSSALGGTGDTPYGAKVEVIRKDINKPYYKTANPIRIDDYGLDAEGLVAMNDGIF</sequence>
<evidence type="ECO:0000313" key="1">
    <source>
        <dbReference type="EMBL" id="MBE0366424.1"/>
    </source>
</evidence>
<protein>
    <submittedName>
        <fullName evidence="1">Uncharacterized protein</fullName>
    </submittedName>
</protein>
<organism evidence="1 2">
    <name type="scientific">Pseudoalteromonas aurantia 208</name>
    <dbReference type="NCBI Taxonomy" id="1314867"/>
    <lineage>
        <taxon>Bacteria</taxon>
        <taxon>Pseudomonadati</taxon>
        <taxon>Pseudomonadota</taxon>
        <taxon>Gammaproteobacteria</taxon>
        <taxon>Alteromonadales</taxon>
        <taxon>Pseudoalteromonadaceae</taxon>
        <taxon>Pseudoalteromonas</taxon>
    </lineage>
</organism>
<reference evidence="1 2" key="1">
    <citation type="submission" date="2015-03" db="EMBL/GenBank/DDBJ databases">
        <title>Genome sequence of Pseudoalteromonas aurantia.</title>
        <authorList>
            <person name="Xie B.-B."/>
            <person name="Rong J.-C."/>
            <person name="Qin Q.-L."/>
            <person name="Zhang Y.-Z."/>
        </authorList>
    </citation>
    <scope>NUCLEOTIDE SEQUENCE [LARGE SCALE GENOMIC DNA]</scope>
    <source>
        <strain evidence="1 2">208</strain>
    </source>
</reference>
<comment type="caution">
    <text evidence="1">The sequence shown here is derived from an EMBL/GenBank/DDBJ whole genome shotgun (WGS) entry which is preliminary data.</text>
</comment>
<keyword evidence="2" id="KW-1185">Reference proteome</keyword>
<dbReference type="Proteomes" id="UP000615755">
    <property type="component" value="Unassembled WGS sequence"/>
</dbReference>
<gene>
    <name evidence="1" type="ORF">PAUR_a3429</name>
</gene>
<proteinExistence type="predicted"/>
<dbReference type="RefSeq" id="WP_192505964.1">
    <property type="nucleotide sequence ID" value="NZ_AQGV01000009.1"/>
</dbReference>
<accession>A0ABR9E7Z1</accession>
<name>A0ABR9E7Z1_9GAMM</name>